<organism evidence="1">
    <name type="scientific">viral metagenome</name>
    <dbReference type="NCBI Taxonomy" id="1070528"/>
    <lineage>
        <taxon>unclassified sequences</taxon>
        <taxon>metagenomes</taxon>
        <taxon>organismal metagenomes</taxon>
    </lineage>
</organism>
<dbReference type="EMBL" id="MT145134">
    <property type="protein sequence ID" value="QJI03951.1"/>
    <property type="molecule type" value="Genomic_DNA"/>
</dbReference>
<sequence>MEHRLKRWIKVPLEKCEMEGPYECPFCGGHISVDSTYLDQVDNEIICPYCKAMSVVPD</sequence>
<protein>
    <submittedName>
        <fullName evidence="1">Uncharacterized protein</fullName>
    </submittedName>
</protein>
<accession>A0A6M3Y148</accession>
<gene>
    <name evidence="1" type="ORF">TM448B05596_0002</name>
</gene>
<proteinExistence type="predicted"/>
<reference evidence="1" key="1">
    <citation type="submission" date="2020-03" db="EMBL/GenBank/DDBJ databases">
        <title>The deep terrestrial virosphere.</title>
        <authorList>
            <person name="Holmfeldt K."/>
            <person name="Nilsson E."/>
            <person name="Simone D."/>
            <person name="Lopez-Fernandez M."/>
            <person name="Wu X."/>
            <person name="de Brujin I."/>
            <person name="Lundin D."/>
            <person name="Andersson A."/>
            <person name="Bertilsson S."/>
            <person name="Dopson M."/>
        </authorList>
    </citation>
    <scope>NUCLEOTIDE SEQUENCE</scope>
    <source>
        <strain evidence="1">TM448B05596</strain>
    </source>
</reference>
<dbReference type="AlphaFoldDB" id="A0A6M3Y148"/>
<evidence type="ECO:0000313" key="1">
    <source>
        <dbReference type="EMBL" id="QJI03951.1"/>
    </source>
</evidence>
<name>A0A6M3Y148_9ZZZZ</name>